<dbReference type="PROSITE" id="PS50886">
    <property type="entry name" value="TRBD"/>
    <property type="match status" value="1"/>
</dbReference>
<proteinExistence type="predicted"/>
<keyword evidence="6" id="KW-1185">Reference proteome</keyword>
<evidence type="ECO:0000313" key="5">
    <source>
        <dbReference type="EMBL" id="KIJ88734.1"/>
    </source>
</evidence>
<protein>
    <submittedName>
        <fullName evidence="5">tRNA-binding protein</fullName>
    </submittedName>
</protein>
<dbReference type="CDD" id="cd02798">
    <property type="entry name" value="tRNA_bind_CsaA"/>
    <property type="match status" value="1"/>
</dbReference>
<sequence>MKIITYEEFEQVELRSGTITKVEEFPRAKKPAFKVWADFGKEIGILQTSAQITKHYTPEILIGKSIVDCVNLGEKNIAGFLSQFLLVGFPDNNNDICLVKADHKVPNGQKLC</sequence>
<keyword evidence="1 3" id="KW-0820">tRNA-binding</keyword>
<evidence type="ECO:0000313" key="6">
    <source>
        <dbReference type="Proteomes" id="UP000031952"/>
    </source>
</evidence>
<dbReference type="SUPFAM" id="SSF50249">
    <property type="entry name" value="Nucleic acid-binding proteins"/>
    <property type="match status" value="1"/>
</dbReference>
<organism evidence="5 6">
    <name type="scientific">Rickettsia asembonensis</name>
    <dbReference type="NCBI Taxonomy" id="1068590"/>
    <lineage>
        <taxon>Bacteria</taxon>
        <taxon>Pseudomonadati</taxon>
        <taxon>Pseudomonadota</taxon>
        <taxon>Alphaproteobacteria</taxon>
        <taxon>Rickettsiales</taxon>
        <taxon>Rickettsiaceae</taxon>
        <taxon>Rickettsieae</taxon>
        <taxon>Rickettsia</taxon>
        <taxon>spotted fever group</taxon>
    </lineage>
</organism>
<dbReference type="FunFam" id="2.40.50.140:FF:000165">
    <property type="entry name" value="Chaperone CsaA"/>
    <property type="match status" value="1"/>
</dbReference>
<dbReference type="NCBIfam" id="NF007495">
    <property type="entry name" value="PRK10089.1-4"/>
    <property type="match status" value="1"/>
</dbReference>
<gene>
    <name evidence="5" type="ORF">SB78_03880</name>
</gene>
<dbReference type="EMBL" id="JWSW01000026">
    <property type="protein sequence ID" value="KIJ88734.1"/>
    <property type="molecule type" value="Genomic_DNA"/>
</dbReference>
<evidence type="ECO:0000256" key="1">
    <source>
        <dbReference type="ARBA" id="ARBA00022555"/>
    </source>
</evidence>
<accession>A0A0C2QY08</accession>
<dbReference type="NCBIfam" id="NF007494">
    <property type="entry name" value="PRK10089.1-3"/>
    <property type="match status" value="1"/>
</dbReference>
<comment type="caution">
    <text evidence="5">The sequence shown here is derived from an EMBL/GenBank/DDBJ whole genome shotgun (WGS) entry which is preliminary data.</text>
</comment>
<feature type="domain" description="TRNA-binding" evidence="4">
    <location>
        <begin position="8"/>
        <end position="112"/>
    </location>
</feature>
<dbReference type="InterPro" id="IPR008231">
    <property type="entry name" value="CsaA"/>
</dbReference>
<keyword evidence="2 3" id="KW-0694">RNA-binding</keyword>
<reference evidence="5 6" key="1">
    <citation type="submission" date="2014-12" db="EMBL/GenBank/DDBJ databases">
        <title>Whole genome sequence of Candidatus Rickettsia asemboensis strain NMRCii isolated from cat fleas in west Kenya.</title>
        <authorList>
            <person name="Jima D."/>
            <person name="Luce-Fedrow A."/>
            <person name="Yang Y."/>
            <person name="Maina A.N."/>
            <person name="Snesrud E.C."/>
            <person name="Jarman R.G."/>
            <person name="Richards A.L."/>
            <person name="Hang J."/>
        </authorList>
    </citation>
    <scope>NUCLEOTIDE SEQUENCE [LARGE SCALE GENOMIC DNA]</scope>
    <source>
        <strain evidence="5 6">NMRCii</strain>
    </source>
</reference>
<dbReference type="AlphaFoldDB" id="A0A0C2QY08"/>
<dbReference type="GO" id="GO:0000049">
    <property type="term" value="F:tRNA binding"/>
    <property type="evidence" value="ECO:0007669"/>
    <property type="project" value="UniProtKB-UniRule"/>
</dbReference>
<dbReference type="Proteomes" id="UP000031952">
    <property type="component" value="Unassembled WGS sequence"/>
</dbReference>
<dbReference type="InterPro" id="IPR002547">
    <property type="entry name" value="tRNA-bd_dom"/>
</dbReference>
<dbReference type="NCBIfam" id="TIGR02222">
    <property type="entry name" value="chap_CsaA"/>
    <property type="match status" value="1"/>
</dbReference>
<dbReference type="Pfam" id="PF01588">
    <property type="entry name" value="tRNA_bind"/>
    <property type="match status" value="1"/>
</dbReference>
<evidence type="ECO:0000256" key="2">
    <source>
        <dbReference type="ARBA" id="ARBA00022884"/>
    </source>
</evidence>
<dbReference type="RefSeq" id="WP_041078817.1">
    <property type="nucleotide sequence ID" value="NZ_CP116496.1"/>
</dbReference>
<name>A0A0C2QY08_9RICK</name>
<evidence type="ECO:0000256" key="3">
    <source>
        <dbReference type="PROSITE-ProRule" id="PRU00209"/>
    </source>
</evidence>
<evidence type="ECO:0000259" key="4">
    <source>
        <dbReference type="PROSITE" id="PS50886"/>
    </source>
</evidence>
<dbReference type="Gene3D" id="2.40.50.140">
    <property type="entry name" value="Nucleic acid-binding proteins"/>
    <property type="match status" value="1"/>
</dbReference>
<dbReference type="InterPro" id="IPR012340">
    <property type="entry name" value="NA-bd_OB-fold"/>
</dbReference>